<reference evidence="2 3" key="1">
    <citation type="submission" date="2020-04" db="EMBL/GenBank/DDBJ databases">
        <authorList>
            <person name="Laetsch R D."/>
            <person name="Stevens L."/>
            <person name="Kumar S."/>
            <person name="Blaxter L. M."/>
        </authorList>
    </citation>
    <scope>NUCLEOTIDE SEQUENCE [LARGE SCALE GENOMIC DNA]</scope>
</reference>
<dbReference type="EMBL" id="CADEPM010000013">
    <property type="protein sequence ID" value="CAB3411477.1"/>
    <property type="molecule type" value="Genomic_DNA"/>
</dbReference>
<evidence type="ECO:0000313" key="2">
    <source>
        <dbReference type="EMBL" id="CAB3411477.1"/>
    </source>
</evidence>
<keyword evidence="1" id="KW-1133">Transmembrane helix</keyword>
<organism evidence="2 3">
    <name type="scientific">Caenorhabditis bovis</name>
    <dbReference type="NCBI Taxonomy" id="2654633"/>
    <lineage>
        <taxon>Eukaryota</taxon>
        <taxon>Metazoa</taxon>
        <taxon>Ecdysozoa</taxon>
        <taxon>Nematoda</taxon>
        <taxon>Chromadorea</taxon>
        <taxon>Rhabditida</taxon>
        <taxon>Rhabditina</taxon>
        <taxon>Rhabditomorpha</taxon>
        <taxon>Rhabditoidea</taxon>
        <taxon>Rhabditidae</taxon>
        <taxon>Peloderinae</taxon>
        <taxon>Caenorhabditis</taxon>
    </lineage>
</organism>
<protein>
    <submittedName>
        <fullName evidence="2">Uncharacterized protein</fullName>
    </submittedName>
</protein>
<accession>A0A8S1FGB2</accession>
<keyword evidence="1" id="KW-0812">Transmembrane</keyword>
<proteinExistence type="predicted"/>
<feature type="transmembrane region" description="Helical" evidence="1">
    <location>
        <begin position="288"/>
        <end position="308"/>
    </location>
</feature>
<dbReference type="Proteomes" id="UP000494206">
    <property type="component" value="Unassembled WGS sequence"/>
</dbReference>
<keyword evidence="3" id="KW-1185">Reference proteome</keyword>
<sequence length="313" mass="36280">MSENATNYNGINKTCGSNFKLAKLDRIDMIGIIERIFRPSASIWMDFLTNYEGIYAENIHKSDDLRDDDEYFDLREQFIGKFGYIKPIDIKDDNILFICEISYKESYSAVHGDVGKFSEIFFEEYSLPNNQVYPTFGKYGSSNYLSGITPEEDRVCKKLMDSFSDFGRHQFIRFNEDHSLKLSISSNYFSQTKYVHTGIKDTTNSTRLCDEFEKEEIYNVRRNLTASKLMITDEGNWQLTSAPFGQRSPMYCQSEYYSFDGNGYCRSDFFPFIKGSYMKCHKRSPKTAGIIFSVFDAVLMGFFGIVNFPDPIQ</sequence>
<keyword evidence="1" id="KW-0472">Membrane</keyword>
<evidence type="ECO:0000256" key="1">
    <source>
        <dbReference type="SAM" id="Phobius"/>
    </source>
</evidence>
<comment type="caution">
    <text evidence="2">The sequence shown here is derived from an EMBL/GenBank/DDBJ whole genome shotgun (WGS) entry which is preliminary data.</text>
</comment>
<name>A0A8S1FGB2_9PELO</name>
<evidence type="ECO:0000313" key="3">
    <source>
        <dbReference type="Proteomes" id="UP000494206"/>
    </source>
</evidence>
<dbReference type="AlphaFoldDB" id="A0A8S1FGB2"/>
<gene>
    <name evidence="2" type="ORF">CBOVIS_LOCUS12867</name>
</gene>